<feature type="compositionally biased region" description="Low complexity" evidence="1">
    <location>
        <begin position="405"/>
        <end position="419"/>
    </location>
</feature>
<dbReference type="OrthoDB" id="3203770at2759"/>
<dbReference type="AlphaFoldDB" id="A0A409W3L9"/>
<gene>
    <name evidence="2" type="ORF">CVT26_014743</name>
</gene>
<proteinExistence type="predicted"/>
<dbReference type="EMBL" id="NHYE01005423">
    <property type="protein sequence ID" value="PPQ73093.1"/>
    <property type="molecule type" value="Genomic_DNA"/>
</dbReference>
<feature type="compositionally biased region" description="Polar residues" evidence="1">
    <location>
        <begin position="381"/>
        <end position="391"/>
    </location>
</feature>
<feature type="compositionally biased region" description="Polar residues" evidence="1">
    <location>
        <begin position="583"/>
        <end position="600"/>
    </location>
</feature>
<feature type="compositionally biased region" description="Low complexity" evidence="1">
    <location>
        <begin position="241"/>
        <end position="280"/>
    </location>
</feature>
<evidence type="ECO:0000313" key="2">
    <source>
        <dbReference type="EMBL" id="PPQ73093.1"/>
    </source>
</evidence>
<feature type="compositionally biased region" description="Low complexity" evidence="1">
    <location>
        <begin position="44"/>
        <end position="55"/>
    </location>
</feature>
<name>A0A409W3L9_9AGAR</name>
<feature type="compositionally biased region" description="Basic and acidic residues" evidence="1">
    <location>
        <begin position="31"/>
        <end position="40"/>
    </location>
</feature>
<organism evidence="2 3">
    <name type="scientific">Gymnopilus dilepis</name>
    <dbReference type="NCBI Taxonomy" id="231916"/>
    <lineage>
        <taxon>Eukaryota</taxon>
        <taxon>Fungi</taxon>
        <taxon>Dikarya</taxon>
        <taxon>Basidiomycota</taxon>
        <taxon>Agaricomycotina</taxon>
        <taxon>Agaricomycetes</taxon>
        <taxon>Agaricomycetidae</taxon>
        <taxon>Agaricales</taxon>
        <taxon>Agaricineae</taxon>
        <taxon>Hymenogastraceae</taxon>
        <taxon>Gymnopilus</taxon>
    </lineage>
</organism>
<evidence type="ECO:0000313" key="3">
    <source>
        <dbReference type="Proteomes" id="UP000284706"/>
    </source>
</evidence>
<feature type="compositionally biased region" description="Acidic residues" evidence="1">
    <location>
        <begin position="344"/>
        <end position="353"/>
    </location>
</feature>
<feature type="compositionally biased region" description="Low complexity" evidence="1">
    <location>
        <begin position="323"/>
        <end position="338"/>
    </location>
</feature>
<feature type="compositionally biased region" description="Low complexity" evidence="1">
    <location>
        <begin position="208"/>
        <end position="223"/>
    </location>
</feature>
<feature type="region of interest" description="Disordered" evidence="1">
    <location>
        <begin position="581"/>
        <end position="600"/>
    </location>
</feature>
<protein>
    <submittedName>
        <fullName evidence="2">Uncharacterized protein</fullName>
    </submittedName>
</protein>
<sequence>MPDDAKKPVTRSSIRQSLNLASVGKVFADAIGKDSKDTKKSSRRSSALPAAPRASMGDVRPPSQVSRRTATPEAKTVTRRRVSTVNGRSSSDEQPPKPTDATSPNTIVPSKPSALRPKNPNGTSALPKYRPKSAVAEPAKPPSPVSVRAGTRRRLSSSTSDEEKKEQKRPDTAPAPPAPAEKMRRPISPLPQRAALKASNVANSLDNRTPPTTPSSKPRLTTPVKSSSSPSRPAKIVKTNPSTSIPRPPSSSSSSLSLQQPTNVTPKSSPTPKTTTPKSTGIKAKLGLSRSAHGKSRSESSVYNERDSSPSPLTARHSRKTSKLASSSSSAKSANMSHISERTSEEEDSDAEDVALLLAPVAAIGAPTPAMPRIQPKKRTAPQTPTRSNLPTREKMSYLSPLPPGSSDKSSSSSFLRPPAQQQTATERAMRGSIMSWEQLANDTSITLGEDEFGRMLSDVPAPFRSTPASPTLSSTLEIPESPLLTAMDSPGGYGSISQVLLPDVTPSPSMHQGLQAKFALTPDVGIVDSSTVTMLRLQLAAAENTSKERLYQIQAMEEELYHLKQAHAHQLEEAQKQIAYMESQSSSHSRSGTDDTASSASIAHLEEQLRQAHISHSQALADAIRQCEDEARASHRRESLRCETMTLAGVALSSWGMVRDACEVEIDAVRNDKAVLGVLLGQLDQLAAVL</sequence>
<comment type="caution">
    <text evidence="2">The sequence shown here is derived from an EMBL/GenBank/DDBJ whole genome shotgun (WGS) entry which is preliminary data.</text>
</comment>
<feature type="region of interest" description="Disordered" evidence="1">
    <location>
        <begin position="28"/>
        <end position="430"/>
    </location>
</feature>
<keyword evidence="3" id="KW-1185">Reference proteome</keyword>
<reference evidence="2 3" key="1">
    <citation type="journal article" date="2018" name="Evol. Lett.">
        <title>Horizontal gene cluster transfer increased hallucinogenic mushroom diversity.</title>
        <authorList>
            <person name="Reynolds H.T."/>
            <person name="Vijayakumar V."/>
            <person name="Gluck-Thaler E."/>
            <person name="Korotkin H.B."/>
            <person name="Matheny P.B."/>
            <person name="Slot J.C."/>
        </authorList>
    </citation>
    <scope>NUCLEOTIDE SEQUENCE [LARGE SCALE GENOMIC DNA]</scope>
    <source>
        <strain evidence="2 3">SRW20</strain>
    </source>
</reference>
<evidence type="ECO:0000256" key="1">
    <source>
        <dbReference type="SAM" id="MobiDB-lite"/>
    </source>
</evidence>
<dbReference type="InParanoid" id="A0A409W3L9"/>
<dbReference type="Proteomes" id="UP000284706">
    <property type="component" value="Unassembled WGS sequence"/>
</dbReference>
<accession>A0A409W3L9</accession>
<dbReference type="STRING" id="231916.A0A409W3L9"/>
<feature type="compositionally biased region" description="Basic and acidic residues" evidence="1">
    <location>
        <begin position="161"/>
        <end position="171"/>
    </location>
</feature>